<dbReference type="OrthoDB" id="9813965at2"/>
<organism evidence="2 3">
    <name type="scientific">Serpentinimonas maccroryi</name>
    <dbReference type="NCBI Taxonomy" id="1458426"/>
    <lineage>
        <taxon>Bacteria</taxon>
        <taxon>Pseudomonadati</taxon>
        <taxon>Pseudomonadota</taxon>
        <taxon>Betaproteobacteria</taxon>
        <taxon>Burkholderiales</taxon>
        <taxon>Comamonadaceae</taxon>
        <taxon>Serpentinimonas</taxon>
    </lineage>
</organism>
<dbReference type="Proteomes" id="UP000066014">
    <property type="component" value="Chromosome"/>
</dbReference>
<dbReference type="InterPro" id="IPR006121">
    <property type="entry name" value="HMA_dom"/>
</dbReference>
<evidence type="ECO:0000313" key="2">
    <source>
        <dbReference type="EMBL" id="BAO84458.1"/>
    </source>
</evidence>
<reference evidence="2 3" key="1">
    <citation type="journal article" date="2014" name="Nat. Commun.">
        <title>Physiological and genomic features of highly alkaliphilic hydrogen-utilizing Betaproteobacteria from a continental serpentinizing site.</title>
        <authorList>
            <person name="Suzuki S."/>
            <person name="Kuenen J.G."/>
            <person name="Schipper K."/>
            <person name="van der Velde S."/>
            <person name="Ishii S."/>
            <person name="Wu A."/>
            <person name="Sorokin D.Y."/>
            <person name="Tenney A."/>
            <person name="Meng X.Y."/>
            <person name="Morrill P.L."/>
            <person name="Kamagata Y."/>
            <person name="Muyzer G."/>
            <person name="Nealson K.H."/>
        </authorList>
    </citation>
    <scope>NUCLEOTIDE SEQUENCE [LARGE SCALE GENOMIC DNA]</scope>
    <source>
        <strain evidence="2 3">B1</strain>
    </source>
</reference>
<dbReference type="AlphaFoldDB" id="A0A060NY54"/>
<evidence type="ECO:0000259" key="1">
    <source>
        <dbReference type="PROSITE" id="PS50846"/>
    </source>
</evidence>
<dbReference type="EMBL" id="AP014569">
    <property type="protein sequence ID" value="BAO84458.1"/>
    <property type="molecule type" value="Genomic_DNA"/>
</dbReference>
<dbReference type="PROSITE" id="PS50846">
    <property type="entry name" value="HMA_2"/>
    <property type="match status" value="1"/>
</dbReference>
<dbReference type="InterPro" id="IPR036163">
    <property type="entry name" value="HMA_dom_sf"/>
</dbReference>
<keyword evidence="3" id="KW-1185">Reference proteome</keyword>
<proteinExistence type="predicted"/>
<protein>
    <submittedName>
        <fullName evidence="2">Copper chaperone</fullName>
    </submittedName>
</protein>
<dbReference type="Pfam" id="PF00403">
    <property type="entry name" value="HMA"/>
    <property type="match status" value="1"/>
</dbReference>
<dbReference type="HOGENOM" id="CLU_134973_5_1_4"/>
<evidence type="ECO:0000313" key="3">
    <source>
        <dbReference type="Proteomes" id="UP000066014"/>
    </source>
</evidence>
<sequence>MDTHHFTVQGMSCGHCDQAVRQAIRRLDAQAEVQIERSSGRVTVRSSISRGALASALDDAGYPEIPPEAGDSDPA</sequence>
<gene>
    <name evidence="2" type="ORF">SMCB_2230</name>
</gene>
<feature type="domain" description="HMA" evidence="1">
    <location>
        <begin position="2"/>
        <end position="65"/>
    </location>
</feature>
<name>A0A060NY54_9BURK</name>
<accession>A0A060NY54</accession>
<dbReference type="SUPFAM" id="SSF55008">
    <property type="entry name" value="HMA, heavy metal-associated domain"/>
    <property type="match status" value="1"/>
</dbReference>
<dbReference type="STRING" id="1458426.SMCB_2230"/>
<dbReference type="RefSeq" id="WP_045537048.1">
    <property type="nucleotide sequence ID" value="NZ_AP014569.1"/>
</dbReference>
<dbReference type="GO" id="GO:0046872">
    <property type="term" value="F:metal ion binding"/>
    <property type="evidence" value="ECO:0007669"/>
    <property type="project" value="InterPro"/>
</dbReference>
<dbReference type="CDD" id="cd00371">
    <property type="entry name" value="HMA"/>
    <property type="match status" value="1"/>
</dbReference>
<dbReference type="KEGG" id="cbab:SMCB_2230"/>
<dbReference type="Gene3D" id="3.30.70.100">
    <property type="match status" value="1"/>
</dbReference>